<comment type="caution">
    <text evidence="8">The sequence shown here is derived from an EMBL/GenBank/DDBJ whole genome shotgun (WGS) entry which is preliminary data.</text>
</comment>
<feature type="region of interest" description="Disordered" evidence="6">
    <location>
        <begin position="591"/>
        <end position="610"/>
    </location>
</feature>
<feature type="compositionally biased region" description="Low complexity" evidence="6">
    <location>
        <begin position="1"/>
        <end position="10"/>
    </location>
</feature>
<dbReference type="InterPro" id="IPR013087">
    <property type="entry name" value="Znf_C2H2_type"/>
</dbReference>
<dbReference type="FunFam" id="3.30.160.60:FF:000100">
    <property type="entry name" value="Zinc finger 45-like"/>
    <property type="match status" value="1"/>
</dbReference>
<evidence type="ECO:0000313" key="9">
    <source>
        <dbReference type="Proteomes" id="UP001274830"/>
    </source>
</evidence>
<feature type="domain" description="C2H2-type" evidence="7">
    <location>
        <begin position="407"/>
        <end position="436"/>
    </location>
</feature>
<keyword evidence="9" id="KW-1185">Reference proteome</keyword>
<dbReference type="AlphaFoldDB" id="A0AAE0WMM9"/>
<accession>A0AAE0WMM9</accession>
<dbReference type="RefSeq" id="XP_064690316.1">
    <property type="nucleotide sequence ID" value="XM_064842108.1"/>
</dbReference>
<evidence type="ECO:0000256" key="5">
    <source>
        <dbReference type="PROSITE-ProRule" id="PRU00042"/>
    </source>
</evidence>
<keyword evidence="3 5" id="KW-0863">Zinc-finger</keyword>
<evidence type="ECO:0000256" key="1">
    <source>
        <dbReference type="ARBA" id="ARBA00022723"/>
    </source>
</evidence>
<keyword evidence="2" id="KW-0677">Repeat</keyword>
<evidence type="ECO:0000256" key="6">
    <source>
        <dbReference type="SAM" id="MobiDB-lite"/>
    </source>
</evidence>
<dbReference type="InterPro" id="IPR050329">
    <property type="entry name" value="GLI_C2H2-zinc-finger"/>
</dbReference>
<feature type="compositionally biased region" description="Polar residues" evidence="6">
    <location>
        <begin position="80"/>
        <end position="89"/>
    </location>
</feature>
<dbReference type="InterPro" id="IPR036236">
    <property type="entry name" value="Znf_C2H2_sf"/>
</dbReference>
<dbReference type="Proteomes" id="UP001274830">
    <property type="component" value="Unassembled WGS sequence"/>
</dbReference>
<evidence type="ECO:0000256" key="3">
    <source>
        <dbReference type="ARBA" id="ARBA00022771"/>
    </source>
</evidence>
<feature type="compositionally biased region" description="Basic and acidic residues" evidence="6">
    <location>
        <begin position="511"/>
        <end position="523"/>
    </location>
</feature>
<feature type="compositionally biased region" description="Basic residues" evidence="6">
    <location>
        <begin position="11"/>
        <end position="20"/>
    </location>
</feature>
<dbReference type="Gene3D" id="3.30.160.60">
    <property type="entry name" value="Classic Zinc Finger"/>
    <property type="match status" value="2"/>
</dbReference>
<feature type="region of interest" description="Disordered" evidence="6">
    <location>
        <begin position="490"/>
        <end position="570"/>
    </location>
</feature>
<feature type="compositionally biased region" description="Polar residues" evidence="6">
    <location>
        <begin position="645"/>
        <end position="673"/>
    </location>
</feature>
<dbReference type="SMART" id="SM00355">
    <property type="entry name" value="ZnF_C2H2"/>
    <property type="match status" value="2"/>
</dbReference>
<organism evidence="8 9">
    <name type="scientific">Recurvomyces mirabilis</name>
    <dbReference type="NCBI Taxonomy" id="574656"/>
    <lineage>
        <taxon>Eukaryota</taxon>
        <taxon>Fungi</taxon>
        <taxon>Dikarya</taxon>
        <taxon>Ascomycota</taxon>
        <taxon>Pezizomycotina</taxon>
        <taxon>Dothideomycetes</taxon>
        <taxon>Dothideomycetidae</taxon>
        <taxon>Mycosphaerellales</taxon>
        <taxon>Teratosphaeriaceae</taxon>
        <taxon>Recurvomyces</taxon>
    </lineage>
</organism>
<dbReference type="GeneID" id="89966663"/>
<dbReference type="PANTHER" id="PTHR19818:SF144">
    <property type="entry name" value="METALLOTHIONEIN EXPRESSION ACTIVATOR-RELATED"/>
    <property type="match status" value="1"/>
</dbReference>
<feature type="region of interest" description="Disordered" evidence="6">
    <location>
        <begin position="643"/>
        <end position="682"/>
    </location>
</feature>
<evidence type="ECO:0000256" key="4">
    <source>
        <dbReference type="ARBA" id="ARBA00022833"/>
    </source>
</evidence>
<proteinExistence type="predicted"/>
<dbReference type="GO" id="GO:0005634">
    <property type="term" value="C:nucleus"/>
    <property type="evidence" value="ECO:0007669"/>
    <property type="project" value="UniProtKB-ARBA"/>
</dbReference>
<dbReference type="EMBL" id="JAUTXT010000019">
    <property type="protein sequence ID" value="KAK3674537.1"/>
    <property type="molecule type" value="Genomic_DNA"/>
</dbReference>
<keyword evidence="4" id="KW-0862">Zinc</keyword>
<evidence type="ECO:0000313" key="8">
    <source>
        <dbReference type="EMBL" id="KAK3674537.1"/>
    </source>
</evidence>
<dbReference type="PROSITE" id="PS00028">
    <property type="entry name" value="ZINC_FINGER_C2H2_1"/>
    <property type="match status" value="2"/>
</dbReference>
<reference evidence="8" key="1">
    <citation type="submission" date="2023-07" db="EMBL/GenBank/DDBJ databases">
        <title>Black Yeasts Isolated from many extreme environments.</title>
        <authorList>
            <person name="Coleine C."/>
            <person name="Stajich J.E."/>
            <person name="Selbmann L."/>
        </authorList>
    </citation>
    <scope>NUCLEOTIDE SEQUENCE</scope>
    <source>
        <strain evidence="8">CCFEE 5485</strain>
    </source>
</reference>
<feature type="region of interest" description="Disordered" evidence="6">
    <location>
        <begin position="1"/>
        <end position="53"/>
    </location>
</feature>
<dbReference type="PANTHER" id="PTHR19818">
    <property type="entry name" value="ZINC FINGER PROTEIN ZIC AND GLI"/>
    <property type="match status" value="1"/>
</dbReference>
<sequence length="770" mass="84291">MLSTNSSSSIQKRRQQHRRQQSLEVPILATPLPAHRQRNPHQQHAHRRGLSLDQSLTTIDTAAGFRPLLPQEHPDHHPSGSPSVRIQLDTNIGPPLAQQHFVQESQQQRPLTAQPGYLPQDFQSHLQQQLNGSVDAHIDFKPVIASPQPQHPQQQRALEELQHHLAWYRDNFSSSPNPAMQNTQNIENSVQLNVGMPGAPVGVAMPLMHSAQAMPVTPISQCNARTVPNTPQTHVQSWPSPPPGGFKHARSQSFQLDVAPMPDSSRNLGMNLPFTQISNSFGADSVIFSNDGGYASSAYSSSAVDPMSPGRQQQIGPMPTLFEEPPMHDGQASFGHFQGPSLLLQATAAAQDFTEQDFDFGPGALSPRQQLINSLGPDVPASIVETGVAAYEVQQYIGELNEADNKYPCLWEGCNRRFGRKENVRAHVQTHLGDRQFRCNLCDKTFVRQHDLKRHIAIHSDDRPFVCPCGTGFARHDALTRHRQRGMCTGALPGFEKSEEEKPKRGRPKKERPNLEDRTDKASKQRKKNNAKEAAGQDDDAELQFNYASSSSGASDRSFPVTPPDTSDDFNTDAFLNMAGGDIQFANVTASWRDTPPTSPPSVRPVKTIDSGNPTFDFDVPVGISPAMLSNASSPPVVPGAIDTHTPQSNHDIFDNTSPSNSNDASGSFNGGSSPADDNDLFGGFETGISVQPDAINDAFSPPGESYGGSSVYNYSDNGHAGHNVFDKEYNEFTASVDMDDGMFASLMPAMRTDNERVFADMLEDWVANH</sequence>
<keyword evidence="1" id="KW-0479">Metal-binding</keyword>
<protein>
    <submittedName>
        <fullName evidence="8">Metallothionein expression activator</fullName>
    </submittedName>
</protein>
<dbReference type="Pfam" id="PF00096">
    <property type="entry name" value="zf-C2H2"/>
    <property type="match status" value="1"/>
</dbReference>
<dbReference type="GO" id="GO:0000978">
    <property type="term" value="F:RNA polymerase II cis-regulatory region sequence-specific DNA binding"/>
    <property type="evidence" value="ECO:0007669"/>
    <property type="project" value="TreeGrafter"/>
</dbReference>
<dbReference type="GO" id="GO:0000981">
    <property type="term" value="F:DNA-binding transcription factor activity, RNA polymerase II-specific"/>
    <property type="evidence" value="ECO:0007669"/>
    <property type="project" value="TreeGrafter"/>
</dbReference>
<dbReference type="PROSITE" id="PS50157">
    <property type="entry name" value="ZINC_FINGER_C2H2_2"/>
    <property type="match status" value="2"/>
</dbReference>
<dbReference type="GO" id="GO:0008270">
    <property type="term" value="F:zinc ion binding"/>
    <property type="evidence" value="ECO:0007669"/>
    <property type="project" value="UniProtKB-KW"/>
</dbReference>
<feature type="compositionally biased region" description="Basic residues" evidence="6">
    <location>
        <begin position="35"/>
        <end position="49"/>
    </location>
</feature>
<feature type="region of interest" description="Disordered" evidence="6">
    <location>
        <begin position="67"/>
        <end position="89"/>
    </location>
</feature>
<dbReference type="GO" id="GO:0045944">
    <property type="term" value="P:positive regulation of transcription by RNA polymerase II"/>
    <property type="evidence" value="ECO:0007669"/>
    <property type="project" value="UniProtKB-ARBA"/>
</dbReference>
<feature type="domain" description="C2H2-type" evidence="7">
    <location>
        <begin position="437"/>
        <end position="464"/>
    </location>
</feature>
<name>A0AAE0WMM9_9PEZI</name>
<evidence type="ECO:0000259" key="7">
    <source>
        <dbReference type="PROSITE" id="PS50157"/>
    </source>
</evidence>
<evidence type="ECO:0000256" key="2">
    <source>
        <dbReference type="ARBA" id="ARBA00022737"/>
    </source>
</evidence>
<gene>
    <name evidence="8" type="primary">ACE2</name>
    <name evidence="8" type="ORF">LTR78_005623</name>
</gene>
<dbReference type="SUPFAM" id="SSF57667">
    <property type="entry name" value="beta-beta-alpha zinc fingers"/>
    <property type="match status" value="2"/>
</dbReference>
<feature type="compositionally biased region" description="Low complexity" evidence="6">
    <location>
        <begin position="549"/>
        <end position="558"/>
    </location>
</feature>